<evidence type="ECO:0000313" key="2">
    <source>
        <dbReference type="EMBL" id="GAA5514240.1"/>
    </source>
</evidence>
<sequence>MSRVRVLAALLGLILLACIAVVLLDQRGAFGDAAQTPSGPSQGLPNTPPVSGEPGYGDLK</sequence>
<protein>
    <submittedName>
        <fullName evidence="2">Uncharacterized protein</fullName>
    </submittedName>
</protein>
<dbReference type="RefSeq" id="WP_345466699.1">
    <property type="nucleotide sequence ID" value="NZ_BAABRP010000015.1"/>
</dbReference>
<feature type="compositionally biased region" description="Polar residues" evidence="1">
    <location>
        <begin position="35"/>
        <end position="45"/>
    </location>
</feature>
<dbReference type="PROSITE" id="PS51257">
    <property type="entry name" value="PROKAR_LIPOPROTEIN"/>
    <property type="match status" value="1"/>
</dbReference>
<feature type="region of interest" description="Disordered" evidence="1">
    <location>
        <begin position="32"/>
        <end position="60"/>
    </location>
</feature>
<organism evidence="2 3">
    <name type="scientific">Deinococcus carri</name>
    <dbReference type="NCBI Taxonomy" id="1211323"/>
    <lineage>
        <taxon>Bacteria</taxon>
        <taxon>Thermotogati</taxon>
        <taxon>Deinococcota</taxon>
        <taxon>Deinococci</taxon>
        <taxon>Deinococcales</taxon>
        <taxon>Deinococcaceae</taxon>
        <taxon>Deinococcus</taxon>
    </lineage>
</organism>
<keyword evidence="3" id="KW-1185">Reference proteome</keyword>
<comment type="caution">
    <text evidence="2">The sequence shown here is derived from an EMBL/GenBank/DDBJ whole genome shotgun (WGS) entry which is preliminary data.</text>
</comment>
<name>A0ABP9WBW5_9DEIO</name>
<evidence type="ECO:0000256" key="1">
    <source>
        <dbReference type="SAM" id="MobiDB-lite"/>
    </source>
</evidence>
<dbReference type="EMBL" id="BAABRP010000015">
    <property type="protein sequence ID" value="GAA5514240.1"/>
    <property type="molecule type" value="Genomic_DNA"/>
</dbReference>
<accession>A0ABP9WBW5</accession>
<evidence type="ECO:0000313" key="3">
    <source>
        <dbReference type="Proteomes" id="UP001401887"/>
    </source>
</evidence>
<proteinExistence type="predicted"/>
<dbReference type="Proteomes" id="UP001401887">
    <property type="component" value="Unassembled WGS sequence"/>
</dbReference>
<reference evidence="2 3" key="1">
    <citation type="submission" date="2024-02" db="EMBL/GenBank/DDBJ databases">
        <title>Deinococcus carri NBRC 110142.</title>
        <authorList>
            <person name="Ichikawa N."/>
            <person name="Katano-Makiyama Y."/>
            <person name="Hidaka K."/>
        </authorList>
    </citation>
    <scope>NUCLEOTIDE SEQUENCE [LARGE SCALE GENOMIC DNA]</scope>
    <source>
        <strain evidence="2 3">NBRC 110142</strain>
    </source>
</reference>
<gene>
    <name evidence="2" type="ORF">Dcar01_02995</name>
</gene>